<reference evidence="2" key="1">
    <citation type="submission" date="2020-07" db="EMBL/GenBank/DDBJ databases">
        <title>Clarias magur genome sequencing, assembly and annotation.</title>
        <authorList>
            <person name="Kushwaha B."/>
            <person name="Kumar R."/>
            <person name="Das P."/>
            <person name="Joshi C.G."/>
            <person name="Kumar D."/>
            <person name="Nagpure N.S."/>
            <person name="Pandey M."/>
            <person name="Agarwal S."/>
            <person name="Srivastava S."/>
            <person name="Singh M."/>
            <person name="Sahoo L."/>
            <person name="Jayasankar P."/>
            <person name="Meher P.K."/>
            <person name="Koringa P.G."/>
            <person name="Iquebal M.A."/>
            <person name="Das S.P."/>
            <person name="Bit A."/>
            <person name="Patnaik S."/>
            <person name="Patel N."/>
            <person name="Shah T.M."/>
            <person name="Hinsu A."/>
            <person name="Jena J.K."/>
        </authorList>
    </citation>
    <scope>NUCLEOTIDE SEQUENCE</scope>
    <source>
        <strain evidence="2">CIFAMagur01</strain>
        <tissue evidence="2">Testis</tissue>
    </source>
</reference>
<proteinExistence type="predicted"/>
<evidence type="ECO:0000313" key="3">
    <source>
        <dbReference type="Proteomes" id="UP000727407"/>
    </source>
</evidence>
<name>A0A8J4UKH8_CLAMG</name>
<comment type="caution">
    <text evidence="2">The sequence shown here is derived from an EMBL/GenBank/DDBJ whole genome shotgun (WGS) entry which is preliminary data.</text>
</comment>
<organism evidence="2 3">
    <name type="scientific">Clarias magur</name>
    <name type="common">Asian catfish</name>
    <name type="synonym">Macropteronotus magur</name>
    <dbReference type="NCBI Taxonomy" id="1594786"/>
    <lineage>
        <taxon>Eukaryota</taxon>
        <taxon>Metazoa</taxon>
        <taxon>Chordata</taxon>
        <taxon>Craniata</taxon>
        <taxon>Vertebrata</taxon>
        <taxon>Euteleostomi</taxon>
        <taxon>Actinopterygii</taxon>
        <taxon>Neopterygii</taxon>
        <taxon>Teleostei</taxon>
        <taxon>Ostariophysi</taxon>
        <taxon>Siluriformes</taxon>
        <taxon>Clariidae</taxon>
        <taxon>Clarias</taxon>
    </lineage>
</organism>
<evidence type="ECO:0000313" key="2">
    <source>
        <dbReference type="EMBL" id="KAF5896690.1"/>
    </source>
</evidence>
<dbReference type="EMBL" id="QNUK01000268">
    <property type="protein sequence ID" value="KAF5896690.1"/>
    <property type="molecule type" value="Genomic_DNA"/>
</dbReference>
<gene>
    <name evidence="2" type="ORF">DAT39_013616</name>
</gene>
<keyword evidence="3" id="KW-1185">Reference proteome</keyword>
<protein>
    <submittedName>
        <fullName evidence="2">Uncharacterized protein</fullName>
    </submittedName>
</protein>
<dbReference type="AlphaFoldDB" id="A0A8J4UKH8"/>
<feature type="region of interest" description="Disordered" evidence="1">
    <location>
        <begin position="41"/>
        <end position="64"/>
    </location>
</feature>
<sequence>MRYESARASGVELPPLGGARTPCTQAQSGIERIQWHGGALHFRPSTFSSRSERARRDTVTPSPP</sequence>
<evidence type="ECO:0000256" key="1">
    <source>
        <dbReference type="SAM" id="MobiDB-lite"/>
    </source>
</evidence>
<accession>A0A8J4UKH8</accession>
<dbReference type="Proteomes" id="UP000727407">
    <property type="component" value="Unassembled WGS sequence"/>
</dbReference>
<feature type="region of interest" description="Disordered" evidence="1">
    <location>
        <begin position="1"/>
        <end position="23"/>
    </location>
</feature>